<reference evidence="6" key="1">
    <citation type="journal article" date="2019" name="Int. J. Syst. Evol. Microbiol.">
        <title>The Global Catalogue of Microorganisms (GCM) 10K type strain sequencing project: providing services to taxonomists for standard genome sequencing and annotation.</title>
        <authorList>
            <consortium name="The Broad Institute Genomics Platform"/>
            <consortium name="The Broad Institute Genome Sequencing Center for Infectious Disease"/>
            <person name="Wu L."/>
            <person name="Ma J."/>
        </authorList>
    </citation>
    <scope>NUCLEOTIDE SEQUENCE [LARGE SCALE GENOMIC DNA]</scope>
    <source>
        <strain evidence="6">NBRC 105830</strain>
    </source>
</reference>
<dbReference type="InterPro" id="IPR050204">
    <property type="entry name" value="AraC_XylS_family_regulators"/>
</dbReference>
<gene>
    <name evidence="5" type="ORF">GCM10025862_14950</name>
</gene>
<evidence type="ECO:0000256" key="2">
    <source>
        <dbReference type="ARBA" id="ARBA00023125"/>
    </source>
</evidence>
<dbReference type="PANTHER" id="PTHR46796">
    <property type="entry name" value="HTH-TYPE TRANSCRIPTIONAL ACTIVATOR RHAS-RELATED"/>
    <property type="match status" value="1"/>
</dbReference>
<keyword evidence="6" id="KW-1185">Reference proteome</keyword>
<protein>
    <recommendedName>
        <fullName evidence="4">HTH araC/xylS-type domain-containing protein</fullName>
    </recommendedName>
</protein>
<accession>A0ABQ6HPW7</accession>
<dbReference type="PROSITE" id="PS00041">
    <property type="entry name" value="HTH_ARAC_FAMILY_1"/>
    <property type="match status" value="1"/>
</dbReference>
<evidence type="ECO:0000256" key="1">
    <source>
        <dbReference type="ARBA" id="ARBA00023015"/>
    </source>
</evidence>
<proteinExistence type="predicted"/>
<dbReference type="PROSITE" id="PS01124">
    <property type="entry name" value="HTH_ARAC_FAMILY_2"/>
    <property type="match status" value="1"/>
</dbReference>
<evidence type="ECO:0000313" key="6">
    <source>
        <dbReference type="Proteomes" id="UP001157109"/>
    </source>
</evidence>
<dbReference type="Pfam" id="PF12833">
    <property type="entry name" value="HTH_18"/>
    <property type="match status" value="1"/>
</dbReference>
<keyword evidence="3" id="KW-0804">Transcription</keyword>
<evidence type="ECO:0000259" key="4">
    <source>
        <dbReference type="PROSITE" id="PS01124"/>
    </source>
</evidence>
<feature type="domain" description="HTH araC/xylS-type" evidence="4">
    <location>
        <begin position="1"/>
        <end position="74"/>
    </location>
</feature>
<keyword evidence="1" id="KW-0805">Transcription regulation</keyword>
<comment type="caution">
    <text evidence="5">The sequence shown here is derived from an EMBL/GenBank/DDBJ whole genome shotgun (WGS) entry which is preliminary data.</text>
</comment>
<dbReference type="SUPFAM" id="SSF46689">
    <property type="entry name" value="Homeodomain-like"/>
    <property type="match status" value="1"/>
</dbReference>
<dbReference type="Proteomes" id="UP001157109">
    <property type="component" value="Unassembled WGS sequence"/>
</dbReference>
<dbReference type="EMBL" id="BSUJ01000001">
    <property type="protein sequence ID" value="GMA19474.1"/>
    <property type="molecule type" value="Genomic_DNA"/>
</dbReference>
<dbReference type="Gene3D" id="1.10.10.60">
    <property type="entry name" value="Homeodomain-like"/>
    <property type="match status" value="1"/>
</dbReference>
<evidence type="ECO:0000313" key="5">
    <source>
        <dbReference type="EMBL" id="GMA19474.1"/>
    </source>
</evidence>
<dbReference type="SMART" id="SM00342">
    <property type="entry name" value="HTH_ARAC"/>
    <property type="match status" value="1"/>
</dbReference>
<dbReference type="InterPro" id="IPR009057">
    <property type="entry name" value="Homeodomain-like_sf"/>
</dbReference>
<name>A0ABQ6HPW7_9MICO</name>
<keyword evidence="2" id="KW-0238">DNA-binding</keyword>
<sequence length="79" mass="8897">MSERTFARRFLAEVGTTPHQWLVRQRVLAARELLEQSDLAVEQVAARVGFASAVVLRDHFRRQVGVAPSTYRSRFAAVG</sequence>
<dbReference type="InterPro" id="IPR018060">
    <property type="entry name" value="HTH_AraC"/>
</dbReference>
<dbReference type="InterPro" id="IPR018062">
    <property type="entry name" value="HTH_AraC-typ_CS"/>
</dbReference>
<evidence type="ECO:0000256" key="3">
    <source>
        <dbReference type="ARBA" id="ARBA00023163"/>
    </source>
</evidence>
<organism evidence="5 6">
    <name type="scientific">Arsenicicoccus piscis</name>
    <dbReference type="NCBI Taxonomy" id="673954"/>
    <lineage>
        <taxon>Bacteria</taxon>
        <taxon>Bacillati</taxon>
        <taxon>Actinomycetota</taxon>
        <taxon>Actinomycetes</taxon>
        <taxon>Micrococcales</taxon>
        <taxon>Intrasporangiaceae</taxon>
        <taxon>Arsenicicoccus</taxon>
    </lineage>
</organism>